<evidence type="ECO:0000256" key="1">
    <source>
        <dbReference type="SAM" id="MobiDB-lite"/>
    </source>
</evidence>
<feature type="region of interest" description="Disordered" evidence="1">
    <location>
        <begin position="62"/>
        <end position="87"/>
    </location>
</feature>
<proteinExistence type="predicted"/>
<accession>A0A2T7EPT6</accession>
<evidence type="ECO:0000313" key="3">
    <source>
        <dbReference type="Proteomes" id="UP000244336"/>
    </source>
</evidence>
<dbReference type="EMBL" id="CM009750">
    <property type="protein sequence ID" value="PUZ69838.1"/>
    <property type="molecule type" value="Genomic_DNA"/>
</dbReference>
<name>A0A2T7EPT6_9POAL</name>
<sequence>MLISLSIRRYPIPPLPVARLPPPLPPLPVARLPPPSPLADAQQHRHQQWLNQAAAARGCNASTLRSCKPSTTPSPSPLPPRRRGMSSFSWQALRGEAEEKMSCIFRI</sequence>
<dbReference type="AlphaFoldDB" id="A0A2T7EPT6"/>
<organism evidence="2 3">
    <name type="scientific">Panicum hallii var. hallii</name>
    <dbReference type="NCBI Taxonomy" id="1504633"/>
    <lineage>
        <taxon>Eukaryota</taxon>
        <taxon>Viridiplantae</taxon>
        <taxon>Streptophyta</taxon>
        <taxon>Embryophyta</taxon>
        <taxon>Tracheophyta</taxon>
        <taxon>Spermatophyta</taxon>
        <taxon>Magnoliopsida</taxon>
        <taxon>Liliopsida</taxon>
        <taxon>Poales</taxon>
        <taxon>Poaceae</taxon>
        <taxon>PACMAD clade</taxon>
        <taxon>Panicoideae</taxon>
        <taxon>Panicodae</taxon>
        <taxon>Paniceae</taxon>
        <taxon>Panicinae</taxon>
        <taxon>Panicum</taxon>
        <taxon>Panicum sect. Panicum</taxon>
    </lineage>
</organism>
<evidence type="ECO:0000313" key="2">
    <source>
        <dbReference type="EMBL" id="PUZ69838.1"/>
    </source>
</evidence>
<dbReference type="Proteomes" id="UP000244336">
    <property type="component" value="Chromosome 2"/>
</dbReference>
<protein>
    <submittedName>
        <fullName evidence="2">Uncharacterized protein</fullName>
    </submittedName>
</protein>
<gene>
    <name evidence="2" type="ORF">GQ55_2G150000</name>
</gene>
<dbReference type="Gramene" id="PUZ69838">
    <property type="protein sequence ID" value="PUZ69838"/>
    <property type="gene ID" value="GQ55_2G150000"/>
</dbReference>
<reference evidence="2 3" key="1">
    <citation type="submission" date="2018-04" db="EMBL/GenBank/DDBJ databases">
        <title>WGS assembly of Panicum hallii var. hallii HAL2.</title>
        <authorList>
            <person name="Lovell J."/>
            <person name="Jenkins J."/>
            <person name="Lowry D."/>
            <person name="Mamidi S."/>
            <person name="Sreedasyam A."/>
            <person name="Weng X."/>
            <person name="Barry K."/>
            <person name="Bonette J."/>
            <person name="Campitelli B."/>
            <person name="Daum C."/>
            <person name="Gordon S."/>
            <person name="Gould B."/>
            <person name="Lipzen A."/>
            <person name="MacQueen A."/>
            <person name="Palacio-Mejia J."/>
            <person name="Plott C."/>
            <person name="Shakirov E."/>
            <person name="Shu S."/>
            <person name="Yoshinaga Y."/>
            <person name="Zane M."/>
            <person name="Rokhsar D."/>
            <person name="Grimwood J."/>
            <person name="Schmutz J."/>
            <person name="Juenger T."/>
        </authorList>
    </citation>
    <scope>NUCLEOTIDE SEQUENCE [LARGE SCALE GENOMIC DNA]</scope>
    <source>
        <strain evidence="3">cv. HAL2</strain>
    </source>
</reference>
<keyword evidence="3" id="KW-1185">Reference proteome</keyword>